<dbReference type="PROSITE" id="PS00123">
    <property type="entry name" value="ALKALINE_PHOSPHATASE"/>
    <property type="match status" value="1"/>
</dbReference>
<dbReference type="Proteomes" id="UP001152320">
    <property type="component" value="Chromosome 21"/>
</dbReference>
<evidence type="ECO:0000313" key="19">
    <source>
        <dbReference type="EMBL" id="KAJ8021207.1"/>
    </source>
</evidence>
<evidence type="ECO:0000256" key="16">
    <source>
        <dbReference type="RuleBase" id="RU003946"/>
    </source>
</evidence>
<keyword evidence="7 15" id="KW-0479">Metal-binding</keyword>
<feature type="active site" description="Phosphoserine intermediate" evidence="14">
    <location>
        <position position="135"/>
    </location>
</feature>
<feature type="binding site" evidence="15">
    <location>
        <position position="404"/>
    </location>
    <ligand>
        <name>Zn(2+)</name>
        <dbReference type="ChEBI" id="CHEBI:29105"/>
        <label>2</label>
    </ligand>
</feature>
<evidence type="ECO:0000256" key="14">
    <source>
        <dbReference type="PIRSR" id="PIRSR601952-1"/>
    </source>
</evidence>
<accession>A0A9Q0YJ25</accession>
<evidence type="ECO:0000256" key="18">
    <source>
        <dbReference type="SAM" id="SignalP"/>
    </source>
</evidence>
<evidence type="ECO:0000256" key="6">
    <source>
        <dbReference type="ARBA" id="ARBA00022622"/>
    </source>
</evidence>
<dbReference type="PANTHER" id="PTHR11596:SF5">
    <property type="entry name" value="ALKALINE PHOSPHATASE"/>
    <property type="match status" value="1"/>
</dbReference>
<evidence type="ECO:0000256" key="8">
    <source>
        <dbReference type="ARBA" id="ARBA00022801"/>
    </source>
</evidence>
<dbReference type="InterPro" id="IPR018299">
    <property type="entry name" value="Alkaline_phosphatase_AS"/>
</dbReference>
<sequence length="556" mass="61129">MMAVANNRPRRATNTVLHLFIALILPSAVKAQSASHWNTLGEEALENALNIEMNTNRAKNIILFLGDGMDIITTTASRIYKGQLHGRPGEEGSLFWESFPYVALAKRNNQMTHTGCLNIHYSRQTYNTDYQVPDSAGTATAFLSGVKTKFQVIGYDDTIETSVCASAANAESLRSIVDDAVEEGKLAGIVSTARMTHATNAAGYAHSPDRNWESDKDLTDEAKENGCIDIASQLINYNVDLRVTMGGGRRAFLPANLTDPEYPNKTGNRKDGRNLTDEWLASRTVANLRAKYVWNLGDFNAVDPDTTDALLGLFEPSHMQYEKNRVTTDDGEPSIAEMTEKAIEILSKDEDGYFLLVEGGRIDHGHHEGIAHSALTETLALEAAVEKALEMVDKDETLVIVTADHGHVMSMAGYPSRGNPILGLSDVIMGEDGLPYTTLGYQNGYGFRRVNQSFYETGMRPNLTSVDTEDPSFLQDALVPLYETVEETHGGQDVAIYATGPLAHLFHGVQEQNYITHVMRYASCLGKNKDHCNSGSRTQLTSLMLFMSTCIALIFH</sequence>
<feature type="binding site" evidence="15">
    <location>
        <position position="405"/>
    </location>
    <ligand>
        <name>Zn(2+)</name>
        <dbReference type="ChEBI" id="CHEBI:29105"/>
        <label>2</label>
    </ligand>
</feature>
<dbReference type="InterPro" id="IPR017850">
    <property type="entry name" value="Alkaline_phosphatase_core_sf"/>
</dbReference>
<gene>
    <name evidence="19" type="ORF">HOLleu_38338</name>
</gene>
<comment type="subcellular location">
    <subcellularLocation>
        <location evidence="1">Cell membrane</location>
        <topology evidence="1">Lipid-anchor</topology>
        <topology evidence="1">GPI-anchor</topology>
    </subcellularLocation>
</comment>
<evidence type="ECO:0000256" key="10">
    <source>
        <dbReference type="ARBA" id="ARBA00022842"/>
    </source>
</evidence>
<dbReference type="GO" id="GO:0004035">
    <property type="term" value="F:alkaline phosphatase activity"/>
    <property type="evidence" value="ECO:0007669"/>
    <property type="project" value="UniProtKB-EC"/>
</dbReference>
<keyword evidence="5" id="KW-0597">Phosphoprotein</keyword>
<feature type="binding site" evidence="15">
    <location>
        <position position="367"/>
    </location>
    <ligand>
        <name>Zn(2+)</name>
        <dbReference type="ChEBI" id="CHEBI:29105"/>
        <label>2</label>
    </ligand>
</feature>
<comment type="cofactor">
    <cofactor evidence="15">
        <name>Mg(2+)</name>
        <dbReference type="ChEBI" id="CHEBI:18420"/>
    </cofactor>
    <text evidence="15">Binds 1 Mg(2+) ion.</text>
</comment>
<feature type="binding site" evidence="15">
    <location>
        <position position="363"/>
    </location>
    <ligand>
        <name>Zn(2+)</name>
        <dbReference type="ChEBI" id="CHEBI:29105"/>
        <label>2</label>
    </ligand>
</feature>
<dbReference type="EC" id="3.1.3.1" evidence="3 17"/>
<evidence type="ECO:0000256" key="17">
    <source>
        <dbReference type="RuleBase" id="RU003947"/>
    </source>
</evidence>
<keyword evidence="12" id="KW-0325">Glycoprotein</keyword>
<dbReference type="GO" id="GO:0098552">
    <property type="term" value="C:side of membrane"/>
    <property type="evidence" value="ECO:0007669"/>
    <property type="project" value="UniProtKB-KW"/>
</dbReference>
<dbReference type="InterPro" id="IPR001952">
    <property type="entry name" value="Alkaline_phosphatase"/>
</dbReference>
<evidence type="ECO:0000256" key="11">
    <source>
        <dbReference type="ARBA" id="ARBA00023136"/>
    </source>
</evidence>
<keyword evidence="8 17" id="KW-0378">Hydrolase</keyword>
<proteinExistence type="inferred from homology"/>
<name>A0A9Q0YJ25_HOLLE</name>
<keyword evidence="6" id="KW-0336">GPI-anchor</keyword>
<dbReference type="Gene3D" id="3.40.720.10">
    <property type="entry name" value="Alkaline Phosphatase, subunit A"/>
    <property type="match status" value="1"/>
</dbReference>
<evidence type="ECO:0000256" key="9">
    <source>
        <dbReference type="ARBA" id="ARBA00022833"/>
    </source>
</evidence>
<comment type="similarity">
    <text evidence="2 16">Belongs to the alkaline phosphatase family.</text>
</comment>
<comment type="caution">
    <text evidence="19">The sequence shown here is derived from an EMBL/GenBank/DDBJ whole genome shotgun (WGS) entry which is preliminary data.</text>
</comment>
<evidence type="ECO:0000256" key="1">
    <source>
        <dbReference type="ARBA" id="ARBA00004609"/>
    </source>
</evidence>
<feature type="binding site" evidence="15">
    <location>
        <position position="199"/>
    </location>
    <ligand>
        <name>Mg(2+)</name>
        <dbReference type="ChEBI" id="CHEBI:18420"/>
    </ligand>
</feature>
<evidence type="ECO:0000256" key="7">
    <source>
        <dbReference type="ARBA" id="ARBA00022723"/>
    </source>
</evidence>
<feature type="signal peptide" evidence="18">
    <location>
        <begin position="1"/>
        <end position="31"/>
    </location>
</feature>
<evidence type="ECO:0000256" key="5">
    <source>
        <dbReference type="ARBA" id="ARBA00022553"/>
    </source>
</evidence>
<dbReference type="CDD" id="cd16012">
    <property type="entry name" value="ALP"/>
    <property type="match status" value="1"/>
</dbReference>
<feature type="binding site" evidence="15">
    <location>
        <position position="358"/>
    </location>
    <ligand>
        <name>Mg(2+)</name>
        <dbReference type="ChEBI" id="CHEBI:18420"/>
    </ligand>
</feature>
<evidence type="ECO:0000313" key="20">
    <source>
        <dbReference type="Proteomes" id="UP001152320"/>
    </source>
</evidence>
<organism evidence="19 20">
    <name type="scientific">Holothuria leucospilota</name>
    <name type="common">Black long sea cucumber</name>
    <name type="synonym">Mertensiothuria leucospilota</name>
    <dbReference type="NCBI Taxonomy" id="206669"/>
    <lineage>
        <taxon>Eukaryota</taxon>
        <taxon>Metazoa</taxon>
        <taxon>Echinodermata</taxon>
        <taxon>Eleutherozoa</taxon>
        <taxon>Echinozoa</taxon>
        <taxon>Holothuroidea</taxon>
        <taxon>Aspidochirotacea</taxon>
        <taxon>Aspidochirotida</taxon>
        <taxon>Holothuriidae</taxon>
        <taxon>Holothuria</taxon>
    </lineage>
</organism>
<dbReference type="FunFam" id="3.40.720.10:FF:000008">
    <property type="entry name" value="Alkaline phosphatase"/>
    <property type="match status" value="1"/>
</dbReference>
<comment type="catalytic activity">
    <reaction evidence="17">
        <text>a phosphate monoester + H2O = an alcohol + phosphate</text>
        <dbReference type="Rhea" id="RHEA:15017"/>
        <dbReference type="ChEBI" id="CHEBI:15377"/>
        <dbReference type="ChEBI" id="CHEBI:30879"/>
        <dbReference type="ChEBI" id="CHEBI:43474"/>
        <dbReference type="ChEBI" id="CHEBI:67140"/>
        <dbReference type="EC" id="3.1.3.1"/>
    </reaction>
</comment>
<keyword evidence="20" id="KW-1185">Reference proteome</keyword>
<dbReference type="AlphaFoldDB" id="A0A9Q0YJ25"/>
<protein>
    <recommendedName>
        <fullName evidence="3 17">Alkaline phosphatase</fullName>
        <ecNumber evidence="3 17">3.1.3.1</ecNumber>
    </recommendedName>
</protein>
<feature type="binding site" evidence="15">
    <location>
        <position position="489"/>
    </location>
    <ligand>
        <name>Zn(2+)</name>
        <dbReference type="ChEBI" id="CHEBI:29105"/>
        <label>2</label>
    </ligand>
</feature>
<feature type="binding site" evidence="15">
    <location>
        <position position="67"/>
    </location>
    <ligand>
        <name>Zn(2+)</name>
        <dbReference type="ChEBI" id="CHEBI:29105"/>
        <label>2</label>
    </ligand>
</feature>
<dbReference type="PRINTS" id="PR00113">
    <property type="entry name" value="ALKPHPHTASE"/>
</dbReference>
<evidence type="ECO:0000256" key="13">
    <source>
        <dbReference type="ARBA" id="ARBA00023288"/>
    </source>
</evidence>
<dbReference type="SMART" id="SM00098">
    <property type="entry name" value="alkPPc"/>
    <property type="match status" value="1"/>
</dbReference>
<evidence type="ECO:0000256" key="4">
    <source>
        <dbReference type="ARBA" id="ARBA00022475"/>
    </source>
</evidence>
<keyword evidence="11" id="KW-0472">Membrane</keyword>
<evidence type="ECO:0000256" key="3">
    <source>
        <dbReference type="ARBA" id="ARBA00012647"/>
    </source>
</evidence>
<dbReference type="OrthoDB" id="5818554at2759"/>
<feature type="binding site" evidence="15">
    <location>
        <position position="197"/>
    </location>
    <ligand>
        <name>Mg(2+)</name>
        <dbReference type="ChEBI" id="CHEBI:18420"/>
    </ligand>
</feature>
<keyword evidence="10 15" id="KW-0460">Magnesium</keyword>
<evidence type="ECO:0000256" key="15">
    <source>
        <dbReference type="PIRSR" id="PIRSR601952-2"/>
    </source>
</evidence>
<dbReference type="PANTHER" id="PTHR11596">
    <property type="entry name" value="ALKALINE PHOSPHATASE"/>
    <property type="match status" value="1"/>
</dbReference>
<dbReference type="GO" id="GO:0046872">
    <property type="term" value="F:metal ion binding"/>
    <property type="evidence" value="ECO:0007669"/>
    <property type="project" value="UniProtKB-KW"/>
</dbReference>
<keyword evidence="9 15" id="KW-0862">Zinc</keyword>
<keyword evidence="4" id="KW-1003">Cell membrane</keyword>
<dbReference type="GO" id="GO:0005886">
    <property type="term" value="C:plasma membrane"/>
    <property type="evidence" value="ECO:0007669"/>
    <property type="project" value="UniProtKB-SubCell"/>
</dbReference>
<feature type="binding site" evidence="15">
    <location>
        <position position="67"/>
    </location>
    <ligand>
        <name>Mg(2+)</name>
        <dbReference type="ChEBI" id="CHEBI:18420"/>
    </ligand>
</feature>
<dbReference type="EMBL" id="JAIZAY010000021">
    <property type="protein sequence ID" value="KAJ8021207.1"/>
    <property type="molecule type" value="Genomic_DNA"/>
</dbReference>
<evidence type="ECO:0000256" key="2">
    <source>
        <dbReference type="ARBA" id="ARBA00005984"/>
    </source>
</evidence>
<evidence type="ECO:0000256" key="12">
    <source>
        <dbReference type="ARBA" id="ARBA00023180"/>
    </source>
</evidence>
<keyword evidence="18" id="KW-0732">Signal</keyword>
<keyword evidence="13" id="KW-0449">Lipoprotein</keyword>
<reference evidence="19" key="1">
    <citation type="submission" date="2021-10" db="EMBL/GenBank/DDBJ databases">
        <title>Tropical sea cucumber genome reveals ecological adaptation and Cuvierian tubules defense mechanism.</title>
        <authorList>
            <person name="Chen T."/>
        </authorList>
    </citation>
    <scope>NUCLEOTIDE SEQUENCE</scope>
    <source>
        <strain evidence="19">Nanhai2018</strain>
        <tissue evidence="19">Muscle</tissue>
    </source>
</reference>
<feature type="chain" id="PRO_5040420339" description="Alkaline phosphatase" evidence="18">
    <location>
        <begin position="32"/>
        <end position="556"/>
    </location>
</feature>
<dbReference type="SUPFAM" id="SSF53649">
    <property type="entry name" value="Alkaline phosphatase-like"/>
    <property type="match status" value="1"/>
</dbReference>
<dbReference type="Pfam" id="PF00245">
    <property type="entry name" value="Alk_phosphatase"/>
    <property type="match status" value="1"/>
</dbReference>
<comment type="cofactor">
    <cofactor evidence="15">
        <name>Zn(2+)</name>
        <dbReference type="ChEBI" id="CHEBI:29105"/>
    </cofactor>
    <text evidence="15">Binds 2 Zn(2+) ions.</text>
</comment>